<dbReference type="GO" id="GO:0005576">
    <property type="term" value="C:extracellular region"/>
    <property type="evidence" value="ECO:0007669"/>
    <property type="project" value="UniProtKB-SubCell"/>
</dbReference>
<dbReference type="Pfam" id="PF14541">
    <property type="entry name" value="TAXi_C"/>
    <property type="match status" value="1"/>
</dbReference>
<dbReference type="PANTHER" id="PTHR47965:SF6">
    <property type="entry name" value="ASPARTIC PROTEINASE GIP1-RELATED"/>
    <property type="match status" value="1"/>
</dbReference>
<evidence type="ECO:0000256" key="5">
    <source>
        <dbReference type="SAM" id="SignalP"/>
    </source>
</evidence>
<evidence type="ECO:0000256" key="1">
    <source>
        <dbReference type="ARBA" id="ARBA00004239"/>
    </source>
</evidence>
<dbReference type="InterPro" id="IPR033121">
    <property type="entry name" value="PEPTIDASE_A1"/>
</dbReference>
<dbReference type="GO" id="GO:0004190">
    <property type="term" value="F:aspartic-type endopeptidase activity"/>
    <property type="evidence" value="ECO:0007669"/>
    <property type="project" value="InterPro"/>
</dbReference>
<dbReference type="InterPro" id="IPR032799">
    <property type="entry name" value="TAXi_C"/>
</dbReference>
<feature type="domain" description="Peptidase A1" evidence="6">
    <location>
        <begin position="45"/>
        <end position="438"/>
    </location>
</feature>
<name>A0A8B8MK88_ABRPR</name>
<feature type="signal peptide" evidence="5">
    <location>
        <begin position="1"/>
        <end position="29"/>
    </location>
</feature>
<organism evidence="7 8">
    <name type="scientific">Abrus precatorius</name>
    <name type="common">Indian licorice</name>
    <name type="synonym">Glycine abrus</name>
    <dbReference type="NCBI Taxonomy" id="3816"/>
    <lineage>
        <taxon>Eukaryota</taxon>
        <taxon>Viridiplantae</taxon>
        <taxon>Streptophyta</taxon>
        <taxon>Embryophyta</taxon>
        <taxon>Tracheophyta</taxon>
        <taxon>Spermatophyta</taxon>
        <taxon>Magnoliopsida</taxon>
        <taxon>eudicotyledons</taxon>
        <taxon>Gunneridae</taxon>
        <taxon>Pentapetalae</taxon>
        <taxon>rosids</taxon>
        <taxon>fabids</taxon>
        <taxon>Fabales</taxon>
        <taxon>Fabaceae</taxon>
        <taxon>Papilionoideae</taxon>
        <taxon>50 kb inversion clade</taxon>
        <taxon>NPAAA clade</taxon>
        <taxon>indigoferoid/millettioid clade</taxon>
        <taxon>Abreae</taxon>
        <taxon>Abrus</taxon>
    </lineage>
</organism>
<dbReference type="PROSITE" id="PS51767">
    <property type="entry name" value="PEPTIDASE_A1"/>
    <property type="match status" value="1"/>
</dbReference>
<gene>
    <name evidence="8" type="primary">LOC113873856</name>
</gene>
<dbReference type="OrthoDB" id="1904546at2759"/>
<dbReference type="Proteomes" id="UP000694853">
    <property type="component" value="Unplaced"/>
</dbReference>
<evidence type="ECO:0000259" key="6">
    <source>
        <dbReference type="PROSITE" id="PS51767"/>
    </source>
</evidence>
<dbReference type="PANTHER" id="PTHR47965">
    <property type="entry name" value="ASPARTYL PROTEASE-RELATED"/>
    <property type="match status" value="1"/>
</dbReference>
<protein>
    <submittedName>
        <fullName evidence="8">Basic 7S globulin 2-like</fullName>
    </submittedName>
</protein>
<dbReference type="Gene3D" id="2.40.70.10">
    <property type="entry name" value="Acid Proteases"/>
    <property type="match status" value="2"/>
</dbReference>
<dbReference type="AlphaFoldDB" id="A0A8B8MK88"/>
<keyword evidence="7" id="KW-1185">Reference proteome</keyword>
<dbReference type="RefSeq" id="XP_027368007.1">
    <property type="nucleotide sequence ID" value="XM_027512206.1"/>
</dbReference>
<evidence type="ECO:0000313" key="7">
    <source>
        <dbReference type="Proteomes" id="UP000694853"/>
    </source>
</evidence>
<dbReference type="GeneID" id="113873856"/>
<evidence type="ECO:0000256" key="2">
    <source>
        <dbReference type="ARBA" id="ARBA00007447"/>
    </source>
</evidence>
<dbReference type="FunFam" id="2.40.70.10:FF:000041">
    <property type="entry name" value="Basic 7S globulin"/>
    <property type="match status" value="1"/>
</dbReference>
<evidence type="ECO:0000256" key="3">
    <source>
        <dbReference type="ARBA" id="ARBA00022525"/>
    </source>
</evidence>
<keyword evidence="3" id="KW-0964">Secreted</keyword>
<feature type="chain" id="PRO_5034684025" evidence="5">
    <location>
        <begin position="30"/>
        <end position="460"/>
    </location>
</feature>
<dbReference type="GO" id="GO:0006508">
    <property type="term" value="P:proteolysis"/>
    <property type="evidence" value="ECO:0007669"/>
    <property type="project" value="InterPro"/>
</dbReference>
<comment type="similarity">
    <text evidence="2">Belongs to the peptidase A1 family.</text>
</comment>
<dbReference type="KEGG" id="aprc:113873856"/>
<dbReference type="Pfam" id="PF14543">
    <property type="entry name" value="TAXi_N"/>
    <property type="match status" value="1"/>
</dbReference>
<accession>A0A8B8MK88</accession>
<dbReference type="InterPro" id="IPR001461">
    <property type="entry name" value="Aspartic_peptidase_A1"/>
</dbReference>
<comment type="subcellular location">
    <subcellularLocation>
        <location evidence="1">Secreted</location>
        <location evidence="1">Extracellular space</location>
    </subcellularLocation>
</comment>
<evidence type="ECO:0000313" key="8">
    <source>
        <dbReference type="RefSeq" id="XP_027368007.1"/>
    </source>
</evidence>
<keyword evidence="4 5" id="KW-0732">Signal</keyword>
<reference evidence="7" key="1">
    <citation type="journal article" date="2019" name="Toxins">
        <title>Detection of Abrin-Like and Prepropulchellin-Like Toxin Genes and Transcripts Using Whole Genome Sequencing and Full-Length Transcript Sequencing of Abrus precatorius.</title>
        <authorList>
            <person name="Hovde B.T."/>
            <person name="Daligault H.E."/>
            <person name="Hanschen E.R."/>
            <person name="Kunde Y.A."/>
            <person name="Johnson M.B."/>
            <person name="Starkenburg S.R."/>
            <person name="Johnson S.L."/>
        </authorList>
    </citation>
    <scope>NUCLEOTIDE SEQUENCE [LARGE SCALE GENOMIC DNA]</scope>
</reference>
<evidence type="ECO:0000256" key="4">
    <source>
        <dbReference type="ARBA" id="ARBA00022729"/>
    </source>
</evidence>
<reference evidence="8" key="2">
    <citation type="submission" date="2025-08" db="UniProtKB">
        <authorList>
            <consortium name="RefSeq"/>
        </authorList>
    </citation>
    <scope>IDENTIFICATION</scope>
    <source>
        <tissue evidence="8">Young leaves</tissue>
    </source>
</reference>
<proteinExistence type="inferred from homology"/>
<dbReference type="InterPro" id="IPR021109">
    <property type="entry name" value="Peptidase_aspartic_dom_sf"/>
</dbReference>
<dbReference type="SUPFAM" id="SSF50630">
    <property type="entry name" value="Acid proteases"/>
    <property type="match status" value="1"/>
</dbReference>
<sequence>MSLPPSFHYFFFFYVICLLFCVCPIPTHATVLVAPISKDKSSNLFTLSVFLKTPIRPTKLFLDLGFLFPWTVCDAGYNSSSFHEITCDPTFCASLGFGALSCDNCSDFGPPDPNCVPANLVCGCFPENPVIRTAGSDAVLVDTLALPSTEGPLVLLPNYTFGCARSTLLKGLPKNVTGLAALGRSNVSFPAQISASLSSPRCFALCFPSSSKAPGVAFFGSTGPYNVSSFSSSEIDLSKSLIYTPLIVNPVGVGDTIINYGGNPPSNQHFIGLTSIQVNGKHVPINATLLSIDKDNGFGGTKISTATPYTLLESSVQKAFTELFVKEAASSAFNLTITSPVKPFNVCYPAGDLTVNPAGPVVPTVDLVLNGLKDDVIWRILGANSMVRVTNKKKGVDLWCLGFVDGGVNKKTPIVIGGKQLEDNLLQFDLETNRLGFTSSLLSRSLSCADFNVTDSTHKS</sequence>
<dbReference type="InterPro" id="IPR032861">
    <property type="entry name" value="TAXi_N"/>
</dbReference>